<name>A0A840NMF2_9PSEU</name>
<reference evidence="1 2" key="1">
    <citation type="submission" date="2020-08" db="EMBL/GenBank/DDBJ databases">
        <title>Sequencing the genomes of 1000 actinobacteria strains.</title>
        <authorList>
            <person name="Klenk H.-P."/>
        </authorList>
    </citation>
    <scope>NUCLEOTIDE SEQUENCE [LARGE SCALE GENOMIC DNA]</scope>
    <source>
        <strain evidence="1 2">DSM 45582</strain>
    </source>
</reference>
<keyword evidence="2" id="KW-1185">Reference proteome</keyword>
<accession>A0A840NMF2</accession>
<evidence type="ECO:0000313" key="1">
    <source>
        <dbReference type="EMBL" id="MBB5071293.1"/>
    </source>
</evidence>
<comment type="caution">
    <text evidence="1">The sequence shown here is derived from an EMBL/GenBank/DDBJ whole genome shotgun (WGS) entry which is preliminary data.</text>
</comment>
<protein>
    <submittedName>
        <fullName evidence="1">Uncharacterized protein</fullName>
    </submittedName>
</protein>
<gene>
    <name evidence="1" type="ORF">BJ969_004381</name>
</gene>
<proteinExistence type="predicted"/>
<evidence type="ECO:0000313" key="2">
    <source>
        <dbReference type="Proteomes" id="UP000580474"/>
    </source>
</evidence>
<organism evidence="1 2">
    <name type="scientific">Saccharopolyspora gloriosae</name>
    <dbReference type="NCBI Taxonomy" id="455344"/>
    <lineage>
        <taxon>Bacteria</taxon>
        <taxon>Bacillati</taxon>
        <taxon>Actinomycetota</taxon>
        <taxon>Actinomycetes</taxon>
        <taxon>Pseudonocardiales</taxon>
        <taxon>Pseudonocardiaceae</taxon>
        <taxon>Saccharopolyspora</taxon>
    </lineage>
</organism>
<dbReference type="AlphaFoldDB" id="A0A840NMF2"/>
<dbReference type="RefSeq" id="WP_184481523.1">
    <property type="nucleotide sequence ID" value="NZ_JACHIV010000001.1"/>
</dbReference>
<dbReference type="Proteomes" id="UP000580474">
    <property type="component" value="Unassembled WGS sequence"/>
</dbReference>
<dbReference type="EMBL" id="JACHIV010000001">
    <property type="protein sequence ID" value="MBB5071293.1"/>
    <property type="molecule type" value="Genomic_DNA"/>
</dbReference>
<sequence length="242" mass="27107">MAEREDALLAAFPRELDEDALGVLVGPDRAGEVFRRLRRHPFVRESRGRLTYDDVVREAMVRYSRGRSPERFAAGNRSLARHYLARREGLGGGTAPAAVDDEWRSLLVDECYHRLCGGPRSALPAVLAWGEELCAAGAPAALAWLDMFADAERDTDSGLLREWWQKLAPFADAVRASMRKGSDVHSSRARGTRGAERRFRWAAGAGIVVRAPFRTLTRTCTRTGWWRRTTCGRARCADPRRP</sequence>